<dbReference type="AlphaFoldDB" id="A0A1X6P1X2"/>
<gene>
    <name evidence="2" type="ORF">BU14_0263s0016</name>
</gene>
<feature type="region of interest" description="Disordered" evidence="1">
    <location>
        <begin position="905"/>
        <end position="924"/>
    </location>
</feature>
<dbReference type="PANTHER" id="PTHR40743:SF1">
    <property type="entry name" value="POSSIBLE GLYCOSYLTRANSFERASE"/>
    <property type="match status" value="1"/>
</dbReference>
<feature type="compositionally biased region" description="Low complexity" evidence="1">
    <location>
        <begin position="915"/>
        <end position="924"/>
    </location>
</feature>
<sequence>MAPRAALTASSSVGGAGGDGAVVAAVSSSLAAQTTPARAAGAAVLFAADAAAFARPLCAGVPAAVPAVAAASTLARPRRRGAMMRLRHHHGPSGGFGGGGGGAKQPKLSMAPLRYARVSALFGAAKGDGGPLPRGLVHLLFSAVCLATLYSVASLSSRSLAALRSHGRGPPWDVTPGRTGDVAALWASSLGSTADVLGWAAGGGGGGGGGSGGGGGGPGDAERRATDQLRSSLRAQFGLPGSVVRRLGRGALEELHRRLRGPDGAPKTAVVAVIGADFASRVRALGLCMAFAAETDRVGGASTARPWGGGWRRRRRRALGGAPAAAAPGALTVRDAPPALPAAAAAASAAARLGGDADDWAGLAVRTFDYASGVPAETVDGTAHLRHHVALVTGAAFTSAFASPTAAVDLLRRGVVPTAAAAAAFHDLTAPTRRGPVDTPVSIAAALHAAHDVPWAFVRSLPPSHQRELLRRLDAAGAVAPPDRKPRVLFLHVQFGLGNRLRSLGAGMALAAATGRELVLIWERDVHLDATFHDFFTNDLLCVERLRLGWPFDTRADDKLAAVHALTFMRKDRVDVLSAGAHVLDVDAVASQHLYIKTAYVVRTTVPLMEDGSQAKPYSPVCLAMRTLTPVVPVLRLVEGNVANGVADTIGVHVRSRSLARDIVGLADPVAEYGSEKSLAVTEYWRNTTQLPAFVDKMRSFNDSSLRFYVAADDAEAIAALTAAFPGRILHTPRSCDDRGRDCLRYALADMILLSRTKLILGSYWSSFTEAAMRLGSQKVHLAGVDFGVNKEAALPGAIVSAMHPRTAAVKVGERGGAPPGRGVAPGTAHGNGTAPAGAAAGTPTAAAAGAPAPAASAAGHVHAGAPLARVDGASVGATAPAPAPARVAATAHAGAAAARVDAPPVGATVPTPERGAATAHAGAAAARVDAHPVAATAPTPARVAATAHVGAAAAHTSAGAPLSAPGAAEGPSHSADGVPRRAPAGARLRVHLGPGNGTAWAAGGWPPSAGGARVE</sequence>
<proteinExistence type="predicted"/>
<evidence type="ECO:0000313" key="2">
    <source>
        <dbReference type="EMBL" id="OSX74879.1"/>
    </source>
</evidence>
<organism evidence="2 3">
    <name type="scientific">Porphyra umbilicalis</name>
    <name type="common">Purple laver</name>
    <name type="synonym">Red alga</name>
    <dbReference type="NCBI Taxonomy" id="2786"/>
    <lineage>
        <taxon>Eukaryota</taxon>
        <taxon>Rhodophyta</taxon>
        <taxon>Bangiophyceae</taxon>
        <taxon>Bangiales</taxon>
        <taxon>Bangiaceae</taxon>
        <taxon>Porphyra</taxon>
    </lineage>
</organism>
<feature type="compositionally biased region" description="Low complexity" evidence="1">
    <location>
        <begin position="821"/>
        <end position="850"/>
    </location>
</feature>
<feature type="region of interest" description="Disordered" evidence="1">
    <location>
        <begin position="957"/>
        <end position="981"/>
    </location>
</feature>
<evidence type="ECO:0008006" key="4">
    <source>
        <dbReference type="Google" id="ProtNLM"/>
    </source>
</evidence>
<accession>A0A1X6P1X2</accession>
<dbReference type="Gene3D" id="3.40.50.11350">
    <property type="match status" value="1"/>
</dbReference>
<evidence type="ECO:0000313" key="3">
    <source>
        <dbReference type="Proteomes" id="UP000218209"/>
    </source>
</evidence>
<feature type="region of interest" description="Disordered" evidence="1">
    <location>
        <begin position="205"/>
        <end position="226"/>
    </location>
</feature>
<dbReference type="PANTHER" id="PTHR40743">
    <property type="entry name" value="NUCLEOTIDE-DIPHOSPHO-SUGAR TRANSFERASE CONTAINING PROTEIN"/>
    <property type="match status" value="1"/>
</dbReference>
<feature type="region of interest" description="Disordered" evidence="1">
    <location>
        <begin position="996"/>
        <end position="1016"/>
    </location>
</feature>
<feature type="compositionally biased region" description="Low complexity" evidence="1">
    <location>
        <begin position="957"/>
        <end position="973"/>
    </location>
</feature>
<protein>
    <recommendedName>
        <fullName evidence="4">O-fucosyltransferase family protein</fullName>
    </recommendedName>
</protein>
<feature type="compositionally biased region" description="Gly residues" evidence="1">
    <location>
        <begin position="205"/>
        <end position="219"/>
    </location>
</feature>
<dbReference type="Gene3D" id="3.40.50.11340">
    <property type="match status" value="1"/>
</dbReference>
<keyword evidence="3" id="KW-1185">Reference proteome</keyword>
<dbReference type="EMBL" id="KV918926">
    <property type="protein sequence ID" value="OSX74879.1"/>
    <property type="molecule type" value="Genomic_DNA"/>
</dbReference>
<reference evidence="2 3" key="1">
    <citation type="submission" date="2017-03" db="EMBL/GenBank/DDBJ databases">
        <title>WGS assembly of Porphyra umbilicalis.</title>
        <authorList>
            <person name="Brawley S.H."/>
            <person name="Blouin N.A."/>
            <person name="Ficko-Blean E."/>
            <person name="Wheeler G.L."/>
            <person name="Lohr M."/>
            <person name="Goodson H.V."/>
            <person name="Jenkins J.W."/>
            <person name="Blaby-Haas C.E."/>
            <person name="Helliwell K.E."/>
            <person name="Chan C."/>
            <person name="Marriage T."/>
            <person name="Bhattacharya D."/>
            <person name="Klein A.S."/>
            <person name="Badis Y."/>
            <person name="Brodie J."/>
            <person name="Cao Y."/>
            <person name="Collen J."/>
            <person name="Dittami S.M."/>
            <person name="Gachon C.M."/>
            <person name="Green B.R."/>
            <person name="Karpowicz S."/>
            <person name="Kim J.W."/>
            <person name="Kudahl U."/>
            <person name="Lin S."/>
            <person name="Michel G."/>
            <person name="Mittag M."/>
            <person name="Olson B.J."/>
            <person name="Pangilinan J."/>
            <person name="Peng Y."/>
            <person name="Qiu H."/>
            <person name="Shu S."/>
            <person name="Singer J.T."/>
            <person name="Smith A.G."/>
            <person name="Sprecher B.N."/>
            <person name="Wagner V."/>
            <person name="Wang W."/>
            <person name="Wang Z.-Y."/>
            <person name="Yan J."/>
            <person name="Yarish C."/>
            <person name="Zoeuner-Riek S."/>
            <person name="Zhuang Y."/>
            <person name="Zou Y."/>
            <person name="Lindquist E.A."/>
            <person name="Grimwood J."/>
            <person name="Barry K."/>
            <person name="Rokhsar D.S."/>
            <person name="Schmutz J."/>
            <person name="Stiller J.W."/>
            <person name="Grossman A.R."/>
            <person name="Prochnik S.E."/>
        </authorList>
    </citation>
    <scope>NUCLEOTIDE SEQUENCE [LARGE SCALE GENOMIC DNA]</scope>
    <source>
        <strain evidence="2">4086291</strain>
    </source>
</reference>
<name>A0A1X6P1X2_PORUM</name>
<dbReference type="Proteomes" id="UP000218209">
    <property type="component" value="Unassembled WGS sequence"/>
</dbReference>
<feature type="compositionally biased region" description="Low complexity" evidence="1">
    <location>
        <begin position="998"/>
        <end position="1016"/>
    </location>
</feature>
<evidence type="ECO:0000256" key="1">
    <source>
        <dbReference type="SAM" id="MobiDB-lite"/>
    </source>
</evidence>
<dbReference type="OrthoDB" id="6018at2759"/>
<feature type="region of interest" description="Disordered" evidence="1">
    <location>
        <begin position="812"/>
        <end position="850"/>
    </location>
</feature>